<evidence type="ECO:0000256" key="5">
    <source>
        <dbReference type="ARBA" id="ARBA00022692"/>
    </source>
</evidence>
<keyword evidence="5 8" id="KW-0812">Transmembrane</keyword>
<comment type="similarity">
    <text evidence="2">Belongs to the auxin efflux carrier (TC 2.A.69) family.</text>
</comment>
<evidence type="ECO:0000256" key="2">
    <source>
        <dbReference type="ARBA" id="ARBA00010145"/>
    </source>
</evidence>
<gene>
    <name evidence="9" type="ORF">LVJ81_01950</name>
</gene>
<feature type="transmembrane region" description="Helical" evidence="8">
    <location>
        <begin position="62"/>
        <end position="84"/>
    </location>
</feature>
<evidence type="ECO:0000256" key="8">
    <source>
        <dbReference type="SAM" id="Phobius"/>
    </source>
</evidence>
<evidence type="ECO:0000313" key="9">
    <source>
        <dbReference type="EMBL" id="UOO92832.1"/>
    </source>
</evidence>
<keyword evidence="4" id="KW-1003">Cell membrane</keyword>
<dbReference type="Pfam" id="PF03547">
    <property type="entry name" value="Mem_trans"/>
    <property type="match status" value="1"/>
</dbReference>
<dbReference type="PANTHER" id="PTHR36838">
    <property type="entry name" value="AUXIN EFFLUX CARRIER FAMILY PROTEIN"/>
    <property type="match status" value="1"/>
</dbReference>
<keyword evidence="6 8" id="KW-1133">Transmembrane helix</keyword>
<keyword evidence="3" id="KW-0813">Transport</keyword>
<dbReference type="EMBL" id="CP091512">
    <property type="protein sequence ID" value="UOO92832.1"/>
    <property type="molecule type" value="Genomic_DNA"/>
</dbReference>
<evidence type="ECO:0000256" key="3">
    <source>
        <dbReference type="ARBA" id="ARBA00022448"/>
    </source>
</evidence>
<reference evidence="9" key="2">
    <citation type="journal article" date="2022" name="Res Sq">
        <title>Evolution of multicellular longitudinally dividing oral cavity symbionts (Neisseriaceae).</title>
        <authorList>
            <person name="Nyongesa S."/>
            <person name="Weber P."/>
            <person name="Bernet E."/>
            <person name="Pullido F."/>
            <person name="Nieckarz M."/>
            <person name="Delaby M."/>
            <person name="Nieves C."/>
            <person name="Viehboeck T."/>
            <person name="Krause N."/>
            <person name="Rivera-Millot A."/>
            <person name="Nakamura A."/>
            <person name="Vischer N."/>
            <person name="VanNieuwenhze M."/>
            <person name="Brun Y."/>
            <person name="Cava F."/>
            <person name="Bulgheresi S."/>
            <person name="Veyrier F."/>
        </authorList>
    </citation>
    <scope>NUCLEOTIDE SEQUENCE</scope>
    <source>
        <strain evidence="9">SAG 1488-6</strain>
    </source>
</reference>
<proteinExistence type="inferred from homology"/>
<dbReference type="Gene3D" id="1.20.1530.20">
    <property type="match status" value="1"/>
</dbReference>
<dbReference type="RefSeq" id="WP_019957168.1">
    <property type="nucleotide sequence ID" value="NZ_CP091512.1"/>
</dbReference>
<feature type="transmembrane region" description="Helical" evidence="8">
    <location>
        <begin position="191"/>
        <end position="208"/>
    </location>
</feature>
<dbReference type="PANTHER" id="PTHR36838:SF4">
    <property type="entry name" value="AUXIN EFFLUX CARRIER FAMILY PROTEIN"/>
    <property type="match status" value="1"/>
</dbReference>
<evidence type="ECO:0000256" key="6">
    <source>
        <dbReference type="ARBA" id="ARBA00022989"/>
    </source>
</evidence>
<reference evidence="9" key="1">
    <citation type="submission" date="2021-12" db="EMBL/GenBank/DDBJ databases">
        <authorList>
            <person name="Veyrier F.J."/>
        </authorList>
    </citation>
    <scope>NUCLEOTIDE SEQUENCE</scope>
    <source>
        <strain evidence="9">SAG 1488-6</strain>
    </source>
</reference>
<name>A0ABY4EHF5_VITST</name>
<feature type="transmembrane region" description="Helical" evidence="8">
    <location>
        <begin position="164"/>
        <end position="185"/>
    </location>
</feature>
<comment type="subcellular location">
    <subcellularLocation>
        <location evidence="1">Cell membrane</location>
        <topology evidence="1">Multi-pass membrane protein</topology>
    </subcellularLocation>
</comment>
<sequence>MEQMVLALFPAIALIASGYVCKRQNFFGADFWAGAEKLNYYVLFPALLFLSLSKANITWQPLVQVVWAMLMVVGVVAALVFWLGQKYHISPQRLGVYMQSNIRFNTYIGLAVVSTLADGLGAPILAVIMAVSIPLVNVLSIVSLLPKEQMNLPNILKSLFKNPLIASCVAGSVVNVLNIPIWAGLGQLLQLFSNSSLTLGLLCVGAALQFGQIKQNAHWVVLHSVSKLLLLPVLAFGVCWLFGLSPLATQVLVVFFGLPTASASYVLTKVLNGDAVLMAGIISLQTVLSVLTLPALMYFLL</sequence>
<feature type="transmembrane region" description="Helical" evidence="8">
    <location>
        <begin position="38"/>
        <end position="55"/>
    </location>
</feature>
<dbReference type="InterPro" id="IPR004776">
    <property type="entry name" value="Mem_transp_PIN-like"/>
</dbReference>
<accession>A0ABY4EHF5</accession>
<evidence type="ECO:0000256" key="4">
    <source>
        <dbReference type="ARBA" id="ARBA00022475"/>
    </source>
</evidence>
<evidence type="ECO:0000256" key="7">
    <source>
        <dbReference type="ARBA" id="ARBA00023136"/>
    </source>
</evidence>
<protein>
    <submittedName>
        <fullName evidence="9">AEC family transporter</fullName>
    </submittedName>
</protein>
<keyword evidence="7 8" id="KW-0472">Membrane</keyword>
<dbReference type="Proteomes" id="UP000832034">
    <property type="component" value="Chromosome"/>
</dbReference>
<evidence type="ECO:0000313" key="10">
    <source>
        <dbReference type="Proteomes" id="UP000832034"/>
    </source>
</evidence>
<keyword evidence="10" id="KW-1185">Reference proteome</keyword>
<dbReference type="InterPro" id="IPR038770">
    <property type="entry name" value="Na+/solute_symporter_sf"/>
</dbReference>
<organism evidence="9 10">
    <name type="scientific">Vitreoscilla stercoraria</name>
    <dbReference type="NCBI Taxonomy" id="61"/>
    <lineage>
        <taxon>Bacteria</taxon>
        <taxon>Pseudomonadati</taxon>
        <taxon>Pseudomonadota</taxon>
        <taxon>Betaproteobacteria</taxon>
        <taxon>Neisseriales</taxon>
        <taxon>Neisseriaceae</taxon>
        <taxon>Vitreoscilla</taxon>
    </lineage>
</organism>
<feature type="transmembrane region" description="Helical" evidence="8">
    <location>
        <begin position="275"/>
        <end position="300"/>
    </location>
</feature>
<evidence type="ECO:0000256" key="1">
    <source>
        <dbReference type="ARBA" id="ARBA00004651"/>
    </source>
</evidence>